<accession>H6NLH2</accession>
<proteinExistence type="predicted"/>
<feature type="transmembrane region" description="Helical" evidence="1">
    <location>
        <begin position="51"/>
        <end position="72"/>
    </location>
</feature>
<dbReference type="RefSeq" id="WP_014370325.1">
    <property type="nucleotide sequence ID" value="NC_016935.1"/>
</dbReference>
<dbReference type="KEGG" id="pmq:PM3016_3525"/>
<evidence type="ECO:0000313" key="3">
    <source>
        <dbReference type="Proteomes" id="UP000007523"/>
    </source>
</evidence>
<keyword evidence="1" id="KW-1133">Transmembrane helix</keyword>
<feature type="transmembrane region" description="Helical" evidence="1">
    <location>
        <begin position="12"/>
        <end position="31"/>
    </location>
</feature>
<keyword evidence="1" id="KW-0812">Transmembrane</keyword>
<dbReference type="HOGENOM" id="CLU_2130965_0_0_9"/>
<gene>
    <name evidence="2" type="ORF">PM3016_3525</name>
</gene>
<evidence type="ECO:0000256" key="1">
    <source>
        <dbReference type="SAM" id="Phobius"/>
    </source>
</evidence>
<evidence type="ECO:0000313" key="2">
    <source>
        <dbReference type="EMBL" id="AFC30354.1"/>
    </source>
</evidence>
<keyword evidence="3" id="KW-1185">Reference proteome</keyword>
<dbReference type="Proteomes" id="UP000007523">
    <property type="component" value="Chromosome"/>
</dbReference>
<dbReference type="AlphaFoldDB" id="H6NLH2"/>
<protein>
    <submittedName>
        <fullName evidence="2">Uncharacterized protein</fullName>
    </submittedName>
</protein>
<dbReference type="EMBL" id="CP003235">
    <property type="protein sequence ID" value="AFC30354.1"/>
    <property type="molecule type" value="Genomic_DNA"/>
</dbReference>
<keyword evidence="1" id="KW-0472">Membrane</keyword>
<reference evidence="2 3" key="1">
    <citation type="journal article" date="2012" name="J. Bacteriol.">
        <title>Complete Genome Sequence of Paenibacillus mucilaginosus 3016, a Bacterium Functional as Microbial Fertilizer.</title>
        <authorList>
            <person name="Ma M."/>
            <person name="Wang Z."/>
            <person name="Li L."/>
            <person name="Jiang X."/>
            <person name="Guan D."/>
            <person name="Cao F."/>
            <person name="Chen H."/>
            <person name="Wang X."/>
            <person name="Shen D."/>
            <person name="Du B."/>
            <person name="Li J."/>
        </authorList>
    </citation>
    <scope>NUCLEOTIDE SEQUENCE [LARGE SCALE GENOMIC DNA]</scope>
    <source>
        <strain evidence="2 3">3016</strain>
    </source>
</reference>
<sequence length="113" mass="12539">MVILSFNRKIQLLMAGAGVLSIFVAFVYLLGFYSTEFMGPEQSPKIPQADFWAFVSLAFGVCLLGLLAFSYSRQTDKKLILASTYGIIFLALIQIAPLLMWSLTSVFYPANLV</sequence>
<feature type="transmembrane region" description="Helical" evidence="1">
    <location>
        <begin position="79"/>
        <end position="103"/>
    </location>
</feature>
<name>H6NLH2_9BACL</name>
<organism evidence="2 3">
    <name type="scientific">Paenibacillus mucilaginosus 3016</name>
    <dbReference type="NCBI Taxonomy" id="1116391"/>
    <lineage>
        <taxon>Bacteria</taxon>
        <taxon>Bacillati</taxon>
        <taxon>Bacillota</taxon>
        <taxon>Bacilli</taxon>
        <taxon>Bacillales</taxon>
        <taxon>Paenibacillaceae</taxon>
        <taxon>Paenibacillus</taxon>
    </lineage>
</organism>